<dbReference type="AlphaFoldDB" id="A0A7X9S1G0"/>
<accession>A0A7X9S1G0</accession>
<proteinExistence type="predicted"/>
<dbReference type="Proteomes" id="UP000576082">
    <property type="component" value="Unassembled WGS sequence"/>
</dbReference>
<dbReference type="InterPro" id="IPR016162">
    <property type="entry name" value="Ald_DH_N"/>
</dbReference>
<evidence type="ECO:0000313" key="3">
    <source>
        <dbReference type="EMBL" id="NME72662.1"/>
    </source>
</evidence>
<protein>
    <submittedName>
        <fullName evidence="3">Aldehyde dehydrogenase family protein</fullName>
    </submittedName>
</protein>
<dbReference type="Pfam" id="PF00171">
    <property type="entry name" value="Aldedh"/>
    <property type="match status" value="1"/>
</dbReference>
<keyword evidence="4" id="KW-1185">Reference proteome</keyword>
<dbReference type="SUPFAM" id="SSF53720">
    <property type="entry name" value="ALDH-like"/>
    <property type="match status" value="1"/>
</dbReference>
<dbReference type="RefSeq" id="WP_169660845.1">
    <property type="nucleotide sequence ID" value="NZ_JABANE010000188.1"/>
</dbReference>
<name>A0A7X9S1G0_9BACT</name>
<dbReference type="InterPro" id="IPR015590">
    <property type="entry name" value="Aldehyde_DH_dom"/>
</dbReference>
<evidence type="ECO:0000313" key="4">
    <source>
        <dbReference type="Proteomes" id="UP000576082"/>
    </source>
</evidence>
<dbReference type="EMBL" id="JABANE010000188">
    <property type="protein sequence ID" value="NME72662.1"/>
    <property type="molecule type" value="Genomic_DNA"/>
</dbReference>
<keyword evidence="1" id="KW-0560">Oxidoreductase</keyword>
<gene>
    <name evidence="3" type="ORF">HHU12_32180</name>
</gene>
<dbReference type="InterPro" id="IPR016161">
    <property type="entry name" value="Ald_DH/histidinol_DH"/>
</dbReference>
<sequence>MTAQEAYNSLDPQRWKDTSIFERLALLEQVQHNLKKYAVELGEVDAKMKNDLIGENITSAAEGMGTTVMPMANTLMGIHKLYESLATGNIQKPLSINEIDTNLFEVEVFPIFSKDKLAAAQQKGYLHIEGTPTQTNPMDKPVGVIAVSGAGNYSSSIEMAMALFLENKVALHKPHQLNEATDAIWEKIFAPMIEVQAVAFCDADQGREMAALEGLHSIYFTGSTGVAHAIQNAAKAPLVSECGGNNPCIIVPGKWSDKDIKRQAIQLASVGKLNGGAVCGRPQTIITSKNWAQREAFLNALRKALMEETFACSSHYPGVDKTKEAFLENQTSAEILKPEHGKHSKSDFVLIPSISEDDFAVTNEAFCQIYSEIPLDVSTDTDEFLTKATDFCNNKLLGSLGCMLLVDNDTMKANESRVHRAVRELNYGGIAVNDVPPNIWLNAYLTWGGCGETTEDFVSGVGNFGNALNFDNIKKSVILNDFNSTSFELTNRKKVEHLLENASYFSIDQSWGHFAKLAGQMVMDNFKKKDFN</sequence>
<dbReference type="GO" id="GO:0016620">
    <property type="term" value="F:oxidoreductase activity, acting on the aldehyde or oxo group of donors, NAD or NADP as acceptor"/>
    <property type="evidence" value="ECO:0007669"/>
    <property type="project" value="InterPro"/>
</dbReference>
<dbReference type="Gene3D" id="3.40.309.10">
    <property type="entry name" value="Aldehyde Dehydrogenase, Chain A, domain 2"/>
    <property type="match status" value="1"/>
</dbReference>
<evidence type="ECO:0000259" key="2">
    <source>
        <dbReference type="Pfam" id="PF00171"/>
    </source>
</evidence>
<dbReference type="Gene3D" id="3.40.605.10">
    <property type="entry name" value="Aldehyde Dehydrogenase, Chain A, domain 1"/>
    <property type="match status" value="1"/>
</dbReference>
<comment type="caution">
    <text evidence="3">The sequence shown here is derived from an EMBL/GenBank/DDBJ whole genome shotgun (WGS) entry which is preliminary data.</text>
</comment>
<feature type="domain" description="Aldehyde dehydrogenase" evidence="2">
    <location>
        <begin position="138"/>
        <end position="305"/>
    </location>
</feature>
<dbReference type="InterPro" id="IPR016163">
    <property type="entry name" value="Ald_DH_C"/>
</dbReference>
<evidence type="ECO:0000256" key="1">
    <source>
        <dbReference type="ARBA" id="ARBA00023002"/>
    </source>
</evidence>
<organism evidence="3 4">
    <name type="scientific">Flammeovirga aprica JL-4</name>
    <dbReference type="NCBI Taxonomy" id="694437"/>
    <lineage>
        <taxon>Bacteria</taxon>
        <taxon>Pseudomonadati</taxon>
        <taxon>Bacteroidota</taxon>
        <taxon>Cytophagia</taxon>
        <taxon>Cytophagales</taxon>
        <taxon>Flammeovirgaceae</taxon>
        <taxon>Flammeovirga</taxon>
    </lineage>
</organism>
<reference evidence="3 4" key="1">
    <citation type="submission" date="2020-04" db="EMBL/GenBank/DDBJ databases">
        <title>Flammeovirga sp. SR4, a novel species isolated from seawater.</title>
        <authorList>
            <person name="Wang X."/>
        </authorList>
    </citation>
    <scope>NUCLEOTIDE SEQUENCE [LARGE SCALE GENOMIC DNA]</scope>
    <source>
        <strain evidence="3 4">ATCC 23126</strain>
    </source>
</reference>